<reference evidence="3" key="1">
    <citation type="submission" date="2021-04" db="EMBL/GenBank/DDBJ databases">
        <title>Isolation of p-tert-butylphenol degrading bacteria Sphingobium phenoxybenzoativorans Tas13 from active sludge.</title>
        <authorList>
            <person name="Li Y."/>
        </authorList>
    </citation>
    <scope>NUCLEOTIDE SEQUENCE</scope>
    <source>
        <strain evidence="3">Tas13</strain>
    </source>
</reference>
<feature type="chain" id="PRO_5037248304" evidence="2">
    <location>
        <begin position="24"/>
        <end position="590"/>
    </location>
</feature>
<feature type="signal peptide" evidence="2">
    <location>
        <begin position="1"/>
        <end position="23"/>
    </location>
</feature>
<gene>
    <name evidence="3" type="ORF">KFK14_11720</name>
</gene>
<dbReference type="SMART" id="SM00028">
    <property type="entry name" value="TPR"/>
    <property type="match status" value="3"/>
</dbReference>
<evidence type="ECO:0000256" key="2">
    <source>
        <dbReference type="SAM" id="SignalP"/>
    </source>
</evidence>
<name>A0A975Q3Q6_9SPHN</name>
<dbReference type="InterPro" id="IPR019734">
    <property type="entry name" value="TPR_rpt"/>
</dbReference>
<proteinExistence type="predicted"/>
<feature type="repeat" description="TPR" evidence="1">
    <location>
        <begin position="514"/>
        <end position="547"/>
    </location>
</feature>
<dbReference type="AlphaFoldDB" id="A0A975Q3Q6"/>
<dbReference type="Gene3D" id="1.25.40.10">
    <property type="entry name" value="Tetratricopeptide repeat domain"/>
    <property type="match status" value="2"/>
</dbReference>
<keyword evidence="1" id="KW-0802">TPR repeat</keyword>
<dbReference type="RefSeq" id="WP_212610933.1">
    <property type="nucleotide sequence ID" value="NZ_CP073910.1"/>
</dbReference>
<dbReference type="KEGG" id="spph:KFK14_11720"/>
<sequence length="590" mass="63729">MRKVHASLFAVAAFLSGSFASEAHFSQAALTALDPLRAASSLCGSRKGQAAFRQRLMLAALAVEPASGVSAPMPLYPDLGVSRFPVSTDNVQARAYFNQGLMLTYGFNHAGAVRSFREAQRIDPGCALCWWGEALALGPNINAAMDERDKDMALAAIDRARGLSGKASPAEQALIAAMALRYSRDPGAERAALDGAYADAMIDVAKLYPDQDDVAVLAAEAVMDTTPWNYWEADKITPVGRSGEAVRLIEQVLARDPDHAQAAHLYVHLMENSGDPKRAEAAADRLSAAPVPSAGHLVHMPAHIYQLRGRYADSMRVNVAAARADEAFIRDTGDRGLVRYGYYPHNIHFIVMSAQMTGDMRTAVREAQRLRTVLDPATSAKIAWIQAIDAAPFLAMAQFAPPKKILAMPAPDSRLPYATAMRHYARAVAYAQLRNGRAFDAELSALAKLRASDAFADMIAQGVPAPDLLSLAEAVARGRFAFAQGRYGEAAGHYRAAIVLEGKIPYQEPPYWYYPVSQSLGAALLRDGKPQEAAQAFRTALAQTPANGWAVYGLAEAEKAQGHELEAAAARQSLQKLWMGDPGWLRVDRL</sequence>
<dbReference type="EMBL" id="CP073910">
    <property type="protein sequence ID" value="QUT07991.1"/>
    <property type="molecule type" value="Genomic_DNA"/>
</dbReference>
<accession>A0A975Q3Q6</accession>
<dbReference type="Pfam" id="PF14559">
    <property type="entry name" value="TPR_19"/>
    <property type="match status" value="2"/>
</dbReference>
<evidence type="ECO:0000256" key="1">
    <source>
        <dbReference type="PROSITE-ProRule" id="PRU00339"/>
    </source>
</evidence>
<evidence type="ECO:0000313" key="4">
    <source>
        <dbReference type="Proteomes" id="UP000681425"/>
    </source>
</evidence>
<dbReference type="PANTHER" id="PTHR45588">
    <property type="entry name" value="TPR DOMAIN-CONTAINING PROTEIN"/>
    <property type="match status" value="1"/>
</dbReference>
<dbReference type="PROSITE" id="PS50005">
    <property type="entry name" value="TPR"/>
    <property type="match status" value="1"/>
</dbReference>
<dbReference type="PANTHER" id="PTHR45588:SF1">
    <property type="entry name" value="WW DOMAIN-CONTAINING PROTEIN"/>
    <property type="match status" value="1"/>
</dbReference>
<keyword evidence="2" id="KW-0732">Signal</keyword>
<dbReference type="Proteomes" id="UP000681425">
    <property type="component" value="Chromosome"/>
</dbReference>
<protein>
    <submittedName>
        <fullName evidence="3">Tetratricopeptide repeat protein</fullName>
    </submittedName>
</protein>
<evidence type="ECO:0000313" key="3">
    <source>
        <dbReference type="EMBL" id="QUT07991.1"/>
    </source>
</evidence>
<organism evidence="3 4">
    <name type="scientific">Sphingobium phenoxybenzoativorans</name>
    <dbReference type="NCBI Taxonomy" id="1592790"/>
    <lineage>
        <taxon>Bacteria</taxon>
        <taxon>Pseudomonadati</taxon>
        <taxon>Pseudomonadota</taxon>
        <taxon>Alphaproteobacteria</taxon>
        <taxon>Sphingomonadales</taxon>
        <taxon>Sphingomonadaceae</taxon>
        <taxon>Sphingobium</taxon>
    </lineage>
</organism>
<keyword evidence="4" id="KW-1185">Reference proteome</keyword>
<dbReference type="SUPFAM" id="SSF48452">
    <property type="entry name" value="TPR-like"/>
    <property type="match status" value="2"/>
</dbReference>
<dbReference type="InterPro" id="IPR011990">
    <property type="entry name" value="TPR-like_helical_dom_sf"/>
</dbReference>